<reference evidence="13" key="1">
    <citation type="submission" date="2022-01" db="EMBL/GenBank/DDBJ databases">
        <authorList>
            <person name="Jo J.-H."/>
            <person name="Im W.-T."/>
        </authorList>
    </citation>
    <scope>NUCLEOTIDE SEQUENCE</scope>
    <source>
        <strain evidence="13">I2-34</strain>
    </source>
</reference>
<feature type="transmembrane region" description="Helical" evidence="12">
    <location>
        <begin position="258"/>
        <end position="276"/>
    </location>
</feature>
<keyword evidence="10" id="KW-1015">Disulfide bond</keyword>
<keyword evidence="14" id="KW-1185">Reference proteome</keyword>
<evidence type="ECO:0000256" key="5">
    <source>
        <dbReference type="ARBA" id="ARBA00022989"/>
    </source>
</evidence>
<comment type="pathway">
    <text evidence="11">Porphyrin-containing compound metabolism.</text>
</comment>
<evidence type="ECO:0000256" key="12">
    <source>
        <dbReference type="SAM" id="Phobius"/>
    </source>
</evidence>
<feature type="transmembrane region" description="Helical" evidence="12">
    <location>
        <begin position="183"/>
        <end position="206"/>
    </location>
</feature>
<sequence>MSATPTARLRDSVRRLPAEPTKAVRALAVASLVSEILIVVTGGAVRLTASGLGCPTWPKCTPESLVATHEMGIHGIIEFGNRTLTFVLGVIAVAMLVSVWNMRRERKDLFGLALALLLGIPAQAVIGGITVWTHLNPWVVGSHFVVSMAMIATATVLVHRAWLTNDAAAARVPARGTSGVRQLLWTSGVLSAVAIVLGVVVTGSGPHAGDANAPRNGLDPDLTTRAHALPVYLLVACTVVLLVMVLRNRELTQLRRPMVLFAAAIAVQGLIGYIQHFTGLPILLVGMHMLGASLLAAAATHVIYVGTTHQPLAAERH</sequence>
<dbReference type="EMBL" id="JAKLTQ010000005">
    <property type="protein sequence ID" value="MCG2622068.1"/>
    <property type="molecule type" value="Genomic_DNA"/>
</dbReference>
<feature type="transmembrane region" description="Helical" evidence="12">
    <location>
        <begin position="138"/>
        <end position="162"/>
    </location>
</feature>
<evidence type="ECO:0000256" key="1">
    <source>
        <dbReference type="ARBA" id="ARBA00004141"/>
    </source>
</evidence>
<dbReference type="InterPro" id="IPR050450">
    <property type="entry name" value="COX15/CtaA_HemeA_synthase"/>
</dbReference>
<evidence type="ECO:0000256" key="6">
    <source>
        <dbReference type="ARBA" id="ARBA00023002"/>
    </source>
</evidence>
<dbReference type="Pfam" id="PF02628">
    <property type="entry name" value="COX15-CtaA"/>
    <property type="match status" value="1"/>
</dbReference>
<evidence type="ECO:0000256" key="8">
    <source>
        <dbReference type="ARBA" id="ARBA00023133"/>
    </source>
</evidence>
<evidence type="ECO:0000256" key="2">
    <source>
        <dbReference type="ARBA" id="ARBA00022475"/>
    </source>
</evidence>
<keyword evidence="2" id="KW-1003">Cell membrane</keyword>
<evidence type="ECO:0000256" key="3">
    <source>
        <dbReference type="ARBA" id="ARBA00022692"/>
    </source>
</evidence>
<keyword evidence="4" id="KW-0479">Metal-binding</keyword>
<evidence type="ECO:0000256" key="9">
    <source>
        <dbReference type="ARBA" id="ARBA00023136"/>
    </source>
</evidence>
<evidence type="ECO:0000256" key="4">
    <source>
        <dbReference type="ARBA" id="ARBA00022723"/>
    </source>
</evidence>
<keyword evidence="9 12" id="KW-0472">Membrane</keyword>
<dbReference type="InterPro" id="IPR003780">
    <property type="entry name" value="COX15/CtaA_fam"/>
</dbReference>
<feature type="transmembrane region" description="Helical" evidence="12">
    <location>
        <begin position="24"/>
        <end position="45"/>
    </location>
</feature>
<gene>
    <name evidence="13" type="ORF">LVY72_09065</name>
</gene>
<evidence type="ECO:0000256" key="7">
    <source>
        <dbReference type="ARBA" id="ARBA00023004"/>
    </source>
</evidence>
<evidence type="ECO:0000313" key="14">
    <source>
        <dbReference type="Proteomes" id="UP001165368"/>
    </source>
</evidence>
<keyword evidence="6" id="KW-0560">Oxidoreductase</keyword>
<feature type="transmembrane region" description="Helical" evidence="12">
    <location>
        <begin position="109"/>
        <end position="132"/>
    </location>
</feature>
<dbReference type="RefSeq" id="WP_237820012.1">
    <property type="nucleotide sequence ID" value="NZ_JAKLTQ010000005.1"/>
</dbReference>
<evidence type="ECO:0000256" key="10">
    <source>
        <dbReference type="ARBA" id="ARBA00023157"/>
    </source>
</evidence>
<dbReference type="Proteomes" id="UP001165368">
    <property type="component" value="Unassembled WGS sequence"/>
</dbReference>
<dbReference type="PANTHER" id="PTHR35457:SF1">
    <property type="entry name" value="HEME A SYNTHASE"/>
    <property type="match status" value="1"/>
</dbReference>
<keyword evidence="7" id="KW-0408">Iron</keyword>
<accession>A0ABS9L6C3</accession>
<evidence type="ECO:0000313" key="13">
    <source>
        <dbReference type="EMBL" id="MCG2622068.1"/>
    </source>
</evidence>
<feature type="transmembrane region" description="Helical" evidence="12">
    <location>
        <begin position="282"/>
        <end position="306"/>
    </location>
</feature>
<keyword evidence="5 12" id="KW-1133">Transmembrane helix</keyword>
<comment type="subcellular location">
    <subcellularLocation>
        <location evidence="1">Membrane</location>
        <topology evidence="1">Multi-pass membrane protein</topology>
    </subcellularLocation>
</comment>
<feature type="transmembrane region" description="Helical" evidence="12">
    <location>
        <begin position="226"/>
        <end position="246"/>
    </location>
</feature>
<evidence type="ECO:0000256" key="11">
    <source>
        <dbReference type="ARBA" id="ARBA00023444"/>
    </source>
</evidence>
<proteinExistence type="predicted"/>
<keyword evidence="8" id="KW-0350">Heme biosynthesis</keyword>
<name>A0ABS9L6C3_9MICC</name>
<organism evidence="13 14">
    <name type="scientific">Arthrobacter hankyongi</name>
    <dbReference type="NCBI Taxonomy" id="2904801"/>
    <lineage>
        <taxon>Bacteria</taxon>
        <taxon>Bacillati</taxon>
        <taxon>Actinomycetota</taxon>
        <taxon>Actinomycetes</taxon>
        <taxon>Micrococcales</taxon>
        <taxon>Micrococcaceae</taxon>
        <taxon>Arthrobacter</taxon>
    </lineage>
</organism>
<feature type="transmembrane region" description="Helical" evidence="12">
    <location>
        <begin position="84"/>
        <end position="102"/>
    </location>
</feature>
<comment type="caution">
    <text evidence="13">The sequence shown here is derived from an EMBL/GenBank/DDBJ whole genome shotgun (WGS) entry which is preliminary data.</text>
</comment>
<protein>
    <submittedName>
        <fullName evidence="13">COX15/CtaA family protein</fullName>
    </submittedName>
</protein>
<dbReference type="PANTHER" id="PTHR35457">
    <property type="entry name" value="HEME A SYNTHASE"/>
    <property type="match status" value="1"/>
</dbReference>
<keyword evidence="3 12" id="KW-0812">Transmembrane</keyword>